<evidence type="ECO:0000256" key="2">
    <source>
        <dbReference type="ARBA" id="ARBA00004141"/>
    </source>
</evidence>
<keyword evidence="5" id="KW-0602">Photosynthesis</keyword>
<evidence type="ECO:0000256" key="6">
    <source>
        <dbReference type="ARBA" id="ARBA00022692"/>
    </source>
</evidence>
<gene>
    <name evidence="10" type="primary">ycf4</name>
</gene>
<evidence type="ECO:0000256" key="7">
    <source>
        <dbReference type="ARBA" id="ARBA00022989"/>
    </source>
</evidence>
<evidence type="ECO:0000256" key="8">
    <source>
        <dbReference type="ARBA" id="ARBA00023136"/>
    </source>
</evidence>
<evidence type="ECO:0000256" key="9">
    <source>
        <dbReference type="SAM" id="Phobius"/>
    </source>
</evidence>
<evidence type="ECO:0000256" key="4">
    <source>
        <dbReference type="ARBA" id="ARBA00015395"/>
    </source>
</evidence>
<keyword evidence="8 9" id="KW-0472">Membrane</keyword>
<keyword evidence="7 9" id="KW-1133">Transmembrane helix</keyword>
<dbReference type="GO" id="GO:0015979">
    <property type="term" value="P:photosynthesis"/>
    <property type="evidence" value="ECO:0007669"/>
    <property type="project" value="UniProtKB-KW"/>
</dbReference>
<dbReference type="EMBL" id="LC518015">
    <property type="protein sequence ID" value="BBU53543.1"/>
    <property type="molecule type" value="Genomic_DNA"/>
</dbReference>
<keyword evidence="10" id="KW-0934">Plastid</keyword>
<evidence type="ECO:0000256" key="5">
    <source>
        <dbReference type="ARBA" id="ARBA00022531"/>
    </source>
</evidence>
<accession>A0A7R6RB68</accession>
<reference evidence="10" key="1">
    <citation type="submission" date="2020-01" db="EMBL/GenBank/DDBJ databases">
        <title>Extensive survey of the ycf4 plastid gene throughout the IRLC legumes: robust evidence of its locus and lineage specific accelerated rate of evolution, pseudogenization and gene loss in the tribe Fabeae.</title>
        <authorList>
            <person name="Moghaddam M."/>
            <person name="Kazempour-Osaloo Sh."/>
        </authorList>
    </citation>
    <scope>NUCLEOTIDE SEQUENCE</scope>
</reference>
<organism evidence="10">
    <name type="scientific">Vicia alpestris</name>
    <dbReference type="NCBI Taxonomy" id="1276806"/>
    <lineage>
        <taxon>Eukaryota</taxon>
        <taxon>Viridiplantae</taxon>
        <taxon>Streptophyta</taxon>
        <taxon>Embryophyta</taxon>
        <taxon>Tracheophyta</taxon>
        <taxon>Spermatophyta</taxon>
        <taxon>Magnoliopsida</taxon>
        <taxon>eudicotyledons</taxon>
        <taxon>Gunneridae</taxon>
        <taxon>Pentapetalae</taxon>
        <taxon>rosids</taxon>
        <taxon>fabids</taxon>
        <taxon>Fabales</taxon>
        <taxon>Fabaceae</taxon>
        <taxon>Papilionoideae</taxon>
        <taxon>50 kb inversion clade</taxon>
        <taxon>NPAAA clade</taxon>
        <taxon>Hologalegina</taxon>
        <taxon>IRL clade</taxon>
        <taxon>Fabeae</taxon>
        <taxon>Vicia</taxon>
    </lineage>
</organism>
<dbReference type="InterPro" id="IPR003359">
    <property type="entry name" value="PSI_Ycf4_assembly"/>
</dbReference>
<evidence type="ECO:0000256" key="1">
    <source>
        <dbReference type="ARBA" id="ARBA00002862"/>
    </source>
</evidence>
<dbReference type="GO" id="GO:0009522">
    <property type="term" value="C:photosystem I"/>
    <property type="evidence" value="ECO:0007669"/>
    <property type="project" value="InterPro"/>
</dbReference>
<evidence type="ECO:0000256" key="3">
    <source>
        <dbReference type="ARBA" id="ARBA00008198"/>
    </source>
</evidence>
<dbReference type="AlphaFoldDB" id="A0A7R6RB68"/>
<name>A0A7R6RB68_9FABA</name>
<proteinExistence type="inferred from homology"/>
<comment type="subcellular location">
    <subcellularLocation>
        <location evidence="2">Membrane</location>
        <topology evidence="2">Multi-pass membrane protein</topology>
    </subcellularLocation>
</comment>
<keyword evidence="10" id="KW-0150">Chloroplast</keyword>
<comment type="function">
    <text evidence="1">Seems to be required for the assembly of the photosystem I complex.</text>
</comment>
<sequence length="204" mass="22598">MSALLVPVPKFISWGSEKHSCRSQDPSLDIVQGSRKIIYFFWASFTLLGSLGGVYFSVSRYYRGAFSLFISSESLFSFFPQGVRVTRYGMAGVPLSPAAPPNLIAPPGSAYNNYDPPNEMVYSSPHPVLPTFSCSCLSDRSVVLQSIIIPSSSEPHHCVLYKQTTEQGTIPLTPLDDRSSRNVIQKAWDLSRFMSVPMEIVPYS</sequence>
<comment type="similarity">
    <text evidence="3">Belongs to the Ycf4 family.</text>
</comment>
<keyword evidence="6 9" id="KW-0812">Transmembrane</keyword>
<dbReference type="Pfam" id="PF02392">
    <property type="entry name" value="Ycf4"/>
    <property type="match status" value="1"/>
</dbReference>
<evidence type="ECO:0000313" key="10">
    <source>
        <dbReference type="EMBL" id="BBU53543.1"/>
    </source>
</evidence>
<protein>
    <recommendedName>
        <fullName evidence="4">Photosystem I assembly protein Ycf4</fullName>
    </recommendedName>
</protein>
<feature type="transmembrane region" description="Helical" evidence="9">
    <location>
        <begin position="37"/>
        <end position="58"/>
    </location>
</feature>
<geneLocation type="chloroplast" evidence="10"/>